<sequence length="402" mass="46058">MLLFSIIIPVFNREKALRSALESVLSQTMQNYEVLIIDDGSTPAIAAQIQHLVDSFEDTRFKLLRHKINKNGAAARNTGIHAASGQYICFLDSDDYWLPNKLELVFNCIKTKISDEYFLIHHQYRNSSNGILAEALPKTPKRKTQSVAHYSFVINNVGGIQSSTICVPVKLARLCLFDERFSGHQDWDFAMKVGVLTRSFRFIDQSLTIRCKDSDDSVADCLGWKYSLWFYSQMHQYFGSESALYFFRRVVLRKATLSSGILPVFFNQLCLRLLLAKPYSTLKLLFTFISQVFRLKKRLRKIELFCKKNGVKDVMIWGANDYAKLLILHLNQRMSITKIIDSKTIFNDSLLLGVNILPIQAITRNELENVDALILATDKHQKSMKDELSVISSTLLDKVIEF</sequence>
<evidence type="ECO:0000259" key="1">
    <source>
        <dbReference type="Pfam" id="PF00535"/>
    </source>
</evidence>
<dbReference type="InterPro" id="IPR029044">
    <property type="entry name" value="Nucleotide-diphossugar_trans"/>
</dbReference>
<dbReference type="RefSeq" id="WP_007990020.1">
    <property type="nucleotide sequence ID" value="NZ_BMZC01000003.1"/>
</dbReference>
<dbReference type="Gene3D" id="3.90.550.10">
    <property type="entry name" value="Spore Coat Polysaccharide Biosynthesis Protein SpsA, Chain A"/>
    <property type="match status" value="1"/>
</dbReference>
<reference evidence="2" key="2">
    <citation type="submission" date="2020-09" db="EMBL/GenBank/DDBJ databases">
        <authorList>
            <person name="Sun Q."/>
            <person name="Kim S."/>
        </authorList>
    </citation>
    <scope>NUCLEOTIDE SEQUENCE</scope>
    <source>
        <strain evidence="2">KCTC 32337</strain>
    </source>
</reference>
<dbReference type="AlphaFoldDB" id="A0A8H9LVR8"/>
<dbReference type="PANTHER" id="PTHR22916:SF3">
    <property type="entry name" value="UDP-GLCNAC:BETAGAL BETA-1,3-N-ACETYLGLUCOSAMINYLTRANSFERASE-LIKE PROTEIN 1"/>
    <property type="match status" value="1"/>
</dbReference>
<dbReference type="Proteomes" id="UP000622604">
    <property type="component" value="Unassembled WGS sequence"/>
</dbReference>
<evidence type="ECO:0000313" key="3">
    <source>
        <dbReference type="Proteomes" id="UP000622604"/>
    </source>
</evidence>
<dbReference type="PANTHER" id="PTHR22916">
    <property type="entry name" value="GLYCOSYLTRANSFERASE"/>
    <property type="match status" value="1"/>
</dbReference>
<dbReference type="SUPFAM" id="SSF53448">
    <property type="entry name" value="Nucleotide-diphospho-sugar transferases"/>
    <property type="match status" value="1"/>
</dbReference>
<evidence type="ECO:0000313" key="2">
    <source>
        <dbReference type="EMBL" id="GGZ56473.1"/>
    </source>
</evidence>
<organism evidence="2 3">
    <name type="scientific">Paraglaciecola chathamensis</name>
    <dbReference type="NCBI Taxonomy" id="368405"/>
    <lineage>
        <taxon>Bacteria</taxon>
        <taxon>Pseudomonadati</taxon>
        <taxon>Pseudomonadota</taxon>
        <taxon>Gammaproteobacteria</taxon>
        <taxon>Alteromonadales</taxon>
        <taxon>Alteromonadaceae</taxon>
        <taxon>Paraglaciecola</taxon>
    </lineage>
</organism>
<proteinExistence type="predicted"/>
<feature type="domain" description="Glycosyltransferase 2-like" evidence="1">
    <location>
        <begin position="5"/>
        <end position="109"/>
    </location>
</feature>
<protein>
    <recommendedName>
        <fullName evidence="1">Glycosyltransferase 2-like domain-containing protein</fullName>
    </recommendedName>
</protein>
<reference evidence="2" key="1">
    <citation type="journal article" date="2014" name="Int. J. Syst. Evol. Microbiol.">
        <title>Complete genome sequence of Corynebacterium casei LMG S-19264T (=DSM 44701T), isolated from a smear-ripened cheese.</title>
        <authorList>
            <consortium name="US DOE Joint Genome Institute (JGI-PGF)"/>
            <person name="Walter F."/>
            <person name="Albersmeier A."/>
            <person name="Kalinowski J."/>
            <person name="Ruckert C."/>
        </authorList>
    </citation>
    <scope>NUCLEOTIDE SEQUENCE</scope>
    <source>
        <strain evidence="2">KCTC 32337</strain>
    </source>
</reference>
<dbReference type="Pfam" id="PF00535">
    <property type="entry name" value="Glycos_transf_2"/>
    <property type="match status" value="1"/>
</dbReference>
<comment type="caution">
    <text evidence="2">The sequence shown here is derived from an EMBL/GenBank/DDBJ whole genome shotgun (WGS) entry which is preliminary data.</text>
</comment>
<dbReference type="EMBL" id="BMZC01000003">
    <property type="protein sequence ID" value="GGZ56473.1"/>
    <property type="molecule type" value="Genomic_DNA"/>
</dbReference>
<accession>A0A8H9LVR8</accession>
<dbReference type="InterPro" id="IPR001173">
    <property type="entry name" value="Glyco_trans_2-like"/>
</dbReference>
<name>A0A8H9LVR8_9ALTE</name>
<gene>
    <name evidence="2" type="ORF">GCM10011274_13190</name>
</gene>
<dbReference type="CDD" id="cd00761">
    <property type="entry name" value="Glyco_tranf_GTA_type"/>
    <property type="match status" value="1"/>
</dbReference>
<dbReference type="GO" id="GO:0016758">
    <property type="term" value="F:hexosyltransferase activity"/>
    <property type="evidence" value="ECO:0007669"/>
    <property type="project" value="UniProtKB-ARBA"/>
</dbReference>